<keyword evidence="2" id="KW-1185">Reference proteome</keyword>
<dbReference type="Proteomes" id="UP000091857">
    <property type="component" value="Chromosome 9"/>
</dbReference>
<gene>
    <name evidence="1" type="ORF">MANES_09G118000v8</name>
</gene>
<sequence length="357" mass="39232">MDRNGMLVSVFLLFFIVADVSNASLLSAFRRFVAVASTGTNQVNLSLSVFVLFFFRENNLIFVCLFVYKISPSPSPDPLLVGNSTTSNGTTSKDKKVPDDSNKVDSGSKGSIAGPPPQNKKEDVKANGTTNKNDNKTDSQSEVGQNCTGMTRRCKDQDKLVACILNFQTGHTKFVVLVQNEGESNLKVNLSAPNPSDNVVLEILKHQTIKINLTVGNGNEVILKTGKGKCILHVDLPASQENNFLHLPSYDKLITPINGAYFVILTVLIFGGLWLCCLFKKKKQQDGIPYQELEMGLPESSLNNVETAEGWDEGWDDDWDEENAVKSPAAHRTGSISANGLTSRSPKKDQWENDWDD</sequence>
<proteinExistence type="predicted"/>
<protein>
    <submittedName>
        <fullName evidence="1">Uncharacterized protein</fullName>
    </submittedName>
</protein>
<dbReference type="EMBL" id="CM004395">
    <property type="protein sequence ID" value="KAG8647857.1"/>
    <property type="molecule type" value="Genomic_DNA"/>
</dbReference>
<evidence type="ECO:0000313" key="2">
    <source>
        <dbReference type="Proteomes" id="UP000091857"/>
    </source>
</evidence>
<accession>A0ACB7H5K5</accession>
<reference evidence="2" key="1">
    <citation type="journal article" date="2016" name="Nat. Biotechnol.">
        <title>Sequencing wild and cultivated cassava and related species reveals extensive interspecific hybridization and genetic diversity.</title>
        <authorList>
            <person name="Bredeson J.V."/>
            <person name="Lyons J.B."/>
            <person name="Prochnik S.E."/>
            <person name="Wu G.A."/>
            <person name="Ha C.M."/>
            <person name="Edsinger-Gonzales E."/>
            <person name="Grimwood J."/>
            <person name="Schmutz J."/>
            <person name="Rabbi I.Y."/>
            <person name="Egesi C."/>
            <person name="Nauluvula P."/>
            <person name="Lebot V."/>
            <person name="Ndunguru J."/>
            <person name="Mkamilo G."/>
            <person name="Bart R.S."/>
            <person name="Setter T.L."/>
            <person name="Gleadow R.M."/>
            <person name="Kulakow P."/>
            <person name="Ferguson M.E."/>
            <person name="Rounsley S."/>
            <person name="Rokhsar D.S."/>
        </authorList>
    </citation>
    <scope>NUCLEOTIDE SEQUENCE [LARGE SCALE GENOMIC DNA]</scope>
    <source>
        <strain evidence="2">cv. AM560-2</strain>
    </source>
</reference>
<comment type="caution">
    <text evidence="1">The sequence shown here is derived from an EMBL/GenBank/DDBJ whole genome shotgun (WGS) entry which is preliminary data.</text>
</comment>
<organism evidence="1 2">
    <name type="scientific">Manihot esculenta</name>
    <name type="common">Cassava</name>
    <name type="synonym">Jatropha manihot</name>
    <dbReference type="NCBI Taxonomy" id="3983"/>
    <lineage>
        <taxon>Eukaryota</taxon>
        <taxon>Viridiplantae</taxon>
        <taxon>Streptophyta</taxon>
        <taxon>Embryophyta</taxon>
        <taxon>Tracheophyta</taxon>
        <taxon>Spermatophyta</taxon>
        <taxon>Magnoliopsida</taxon>
        <taxon>eudicotyledons</taxon>
        <taxon>Gunneridae</taxon>
        <taxon>Pentapetalae</taxon>
        <taxon>rosids</taxon>
        <taxon>fabids</taxon>
        <taxon>Malpighiales</taxon>
        <taxon>Euphorbiaceae</taxon>
        <taxon>Crotonoideae</taxon>
        <taxon>Manihoteae</taxon>
        <taxon>Manihot</taxon>
    </lineage>
</organism>
<evidence type="ECO:0000313" key="1">
    <source>
        <dbReference type="EMBL" id="KAG8647857.1"/>
    </source>
</evidence>
<name>A0ACB7H5K5_MANES</name>